<proteinExistence type="inferred from homology"/>
<comment type="similarity">
    <text evidence="1">Belongs to the phD/YefM antitoxin family.</text>
</comment>
<reference evidence="2" key="1">
    <citation type="submission" date="2019-04" db="EMBL/GenBank/DDBJ databases">
        <title>Evolution of Biomass-Degrading Anaerobic Consortia Revealed by Metagenomics.</title>
        <authorList>
            <person name="Peng X."/>
        </authorList>
    </citation>
    <scope>NUCLEOTIDE SEQUENCE</scope>
    <source>
        <strain evidence="2">SIG311</strain>
    </source>
</reference>
<evidence type="ECO:0000313" key="3">
    <source>
        <dbReference type="Proteomes" id="UP000766246"/>
    </source>
</evidence>
<protein>
    <submittedName>
        <fullName evidence="2">Type II toxin-antitoxin system Phd/YefM family antitoxin</fullName>
    </submittedName>
</protein>
<organism evidence="2 3">
    <name type="scientific">Pseudobutyrivibrio ruminis</name>
    <dbReference type="NCBI Taxonomy" id="46206"/>
    <lineage>
        <taxon>Bacteria</taxon>
        <taxon>Bacillati</taxon>
        <taxon>Bacillota</taxon>
        <taxon>Clostridia</taxon>
        <taxon>Lachnospirales</taxon>
        <taxon>Lachnospiraceae</taxon>
        <taxon>Pseudobutyrivibrio</taxon>
    </lineage>
</organism>
<dbReference type="EMBL" id="SVER01000017">
    <property type="protein sequence ID" value="MBE5919689.1"/>
    <property type="molecule type" value="Genomic_DNA"/>
</dbReference>
<dbReference type="SUPFAM" id="SSF143120">
    <property type="entry name" value="YefM-like"/>
    <property type="match status" value="1"/>
</dbReference>
<evidence type="ECO:0000313" key="2">
    <source>
        <dbReference type="EMBL" id="MBE5919689.1"/>
    </source>
</evidence>
<name>A0A927U7H7_9FIRM</name>
<dbReference type="InterPro" id="IPR036165">
    <property type="entry name" value="YefM-like_sf"/>
</dbReference>
<comment type="caution">
    <text evidence="2">The sequence shown here is derived from an EMBL/GenBank/DDBJ whole genome shotgun (WGS) entry which is preliminary data.</text>
</comment>
<evidence type="ECO:0000256" key="1">
    <source>
        <dbReference type="ARBA" id="ARBA00009981"/>
    </source>
</evidence>
<dbReference type="Proteomes" id="UP000766246">
    <property type="component" value="Unassembled WGS sequence"/>
</dbReference>
<sequence length="105" mass="11658">MNNLAGAISNMIPITMFNRGKAGQIFEEVKKTGAKIIIKNNEPECILISPDDYVKLMDDVENAKLILMAADRLNTNYKTISEEDVLNSLDITIDELNSVEDVEIG</sequence>
<accession>A0A927U7H7</accession>
<dbReference type="AlphaFoldDB" id="A0A927U7H7"/>
<gene>
    <name evidence="2" type="ORF">E7272_07565</name>
</gene>